<dbReference type="CDD" id="cd01135">
    <property type="entry name" value="V_A-ATPase_B"/>
    <property type="match status" value="1"/>
</dbReference>
<keyword evidence="5" id="KW-0472">Membrane</keyword>
<dbReference type="PDBsum" id="5BO5"/>
<evidence type="ECO:0000313" key="10">
    <source>
        <dbReference type="Proteomes" id="UP000000578"/>
    </source>
</evidence>
<feature type="binding site" evidence="11">
    <location>
        <position position="326"/>
    </location>
    <ligand>
        <name>ADP</name>
        <dbReference type="ChEBI" id="CHEBI:456216"/>
    </ligand>
</feature>
<evidence type="ECO:0000256" key="6">
    <source>
        <dbReference type="ARBA" id="ARBA00023310"/>
    </source>
</evidence>
<evidence type="ECO:0000256" key="2">
    <source>
        <dbReference type="ARBA" id="ARBA00022448"/>
    </source>
</evidence>
<dbReference type="AlphaFoldDB" id="Q74MS5"/>
<dbReference type="PDB" id="5BO5">
    <property type="method" value="X-ray"/>
    <property type="resolution" value="2.81 A"/>
    <property type="chains" value="A/B/C/D=1-416"/>
</dbReference>
<dbReference type="InterPro" id="IPR022879">
    <property type="entry name" value="V-ATPase_su_B/beta"/>
</dbReference>
<dbReference type="PATRIC" id="fig|228908.8.peg.268"/>
<dbReference type="PANTHER" id="PTHR43389">
    <property type="entry name" value="V-TYPE PROTON ATPASE SUBUNIT B"/>
    <property type="match status" value="1"/>
</dbReference>
<dbReference type="SMR" id="Q74MS5"/>
<evidence type="ECO:0000256" key="1">
    <source>
        <dbReference type="ARBA" id="ARBA00008936"/>
    </source>
</evidence>
<sequence length="416" mass="46622">MPSIKPPLIAVELENPMLGEVIDLEETKAIVIAAYENKALALLFDYYTGEIKQINRQGNTYKIAVSEDYIGGIFNGFGEPIKGPKPYPEDYRDINGLAINPYARKVPNEILYTGISSIDVAHPLLKGQKIAIFSPPGLPMERLALQIARNVAKDKTIIFAAIGVPSDIYKMFIDEFINTKAIMNSAIFISKADSSPIEKIYTPRVALTLAEYLAFEKNRDVLVLMLDMTNYADALREISTLRKEIPSRRGYPAYLYTDLASIYERSGLTSKGSITLIPMLTMPGNDITHVVPDLTGYITEGQYVLSQDLHSKNIYPPIDLLKSLSRLAKNGMSKKHKKYADILIKSYAKGLEARDIATIVGEDSLSKEDKAYLKFAELVEKEFIKQDYYEYRSIEKSFEIIDSILSQSGLPYSPIQ</sequence>
<dbReference type="HOGENOM" id="CLU_022916_0_0_2"/>
<dbReference type="PDB" id="5BN5">
    <property type="method" value="X-ray"/>
    <property type="resolution" value="3.00 A"/>
    <property type="chains" value="B=1-416"/>
</dbReference>
<dbReference type="Proteomes" id="UP000000578">
    <property type="component" value="Chromosome"/>
</dbReference>
<dbReference type="Pfam" id="PF00006">
    <property type="entry name" value="ATP-synt_ab"/>
    <property type="match status" value="1"/>
</dbReference>
<comment type="similarity">
    <text evidence="1">Belongs to the ATPase alpha/beta chains family.</text>
</comment>
<feature type="domain" description="ATP synthase A/B type C-terminal" evidence="8">
    <location>
        <begin position="330"/>
        <end position="406"/>
    </location>
</feature>
<evidence type="ECO:0000256" key="5">
    <source>
        <dbReference type="ARBA" id="ARBA00023136"/>
    </source>
</evidence>
<dbReference type="GO" id="GO:0006754">
    <property type="term" value="P:ATP biosynthetic process"/>
    <property type="evidence" value="ECO:0007669"/>
    <property type="project" value="UniProtKB-KW"/>
</dbReference>
<dbReference type="InterPro" id="IPR027417">
    <property type="entry name" value="P-loop_NTPase"/>
</dbReference>
<dbReference type="PANTHER" id="PTHR43389:SF4">
    <property type="entry name" value="V-TYPE PROTON ATPASE SUBUNIT B"/>
    <property type="match status" value="1"/>
</dbReference>
<dbReference type="EnsemblBacteria" id="AAR39116">
    <property type="protein sequence ID" value="AAR39116"/>
    <property type="gene ID" value="NEQ263"/>
</dbReference>
<dbReference type="EMBL" id="AE017199">
    <property type="protein sequence ID" value="AAR39116.1"/>
    <property type="molecule type" value="Genomic_DNA"/>
</dbReference>
<keyword evidence="11" id="KW-0547">Nucleotide-binding</keyword>
<keyword evidence="2" id="KW-0813">Transport</keyword>
<organism evidence="9 10">
    <name type="scientific">Nanoarchaeum equitans (strain Kin4-M)</name>
    <dbReference type="NCBI Taxonomy" id="228908"/>
    <lineage>
        <taxon>Archaea</taxon>
        <taxon>Nanobdellota</taxon>
        <taxon>Candidatus Nanoarchaeia</taxon>
        <taxon>Nanoarchaeales</taxon>
        <taxon>Nanoarchaeaceae</taxon>
        <taxon>Nanoarchaeum</taxon>
    </lineage>
</organism>
<accession>Q74MS5</accession>
<keyword evidence="10" id="KW-1185">Reference proteome</keyword>
<dbReference type="PDBsum" id="5BN4"/>
<evidence type="ECO:0000256" key="4">
    <source>
        <dbReference type="ARBA" id="ARBA00023065"/>
    </source>
</evidence>
<keyword evidence="11 12" id="KW-0002">3D-structure</keyword>
<dbReference type="SUPFAM" id="SSF52540">
    <property type="entry name" value="P-loop containing nucleoside triphosphate hydrolases"/>
    <property type="match status" value="1"/>
</dbReference>
<keyword evidence="3" id="KW-0375">Hydrogen ion transport</keyword>
<gene>
    <name evidence="9" type="ordered locus">NEQ263</name>
</gene>
<evidence type="ECO:0000259" key="7">
    <source>
        <dbReference type="Pfam" id="PF00006"/>
    </source>
</evidence>
<keyword evidence="6" id="KW-0066">ATP synthesis</keyword>
<dbReference type="PDBsum" id="5BN5"/>
<evidence type="ECO:0000259" key="8">
    <source>
        <dbReference type="Pfam" id="PF22919"/>
    </source>
</evidence>
<dbReference type="Pfam" id="PF22919">
    <property type="entry name" value="ATP-synt_VA_C"/>
    <property type="match status" value="1"/>
</dbReference>
<feature type="domain" description="ATPase F1/V1/A1 complex alpha/beta subunit nucleotide-binding" evidence="7">
    <location>
        <begin position="114"/>
        <end position="325"/>
    </location>
</feature>
<dbReference type="SUPFAM" id="SSF47917">
    <property type="entry name" value="C-terminal domain of alpha and beta subunits of F1 ATP synthase"/>
    <property type="match status" value="1"/>
</dbReference>
<evidence type="ECO:0007829" key="11">
    <source>
        <dbReference type="PDB" id="5BN3"/>
    </source>
</evidence>
<dbReference type="Pfam" id="PF22246">
    <property type="entry name" value="NeqB_N"/>
    <property type="match status" value="1"/>
</dbReference>
<dbReference type="InterPro" id="IPR000194">
    <property type="entry name" value="ATPase_F1/V1/A1_a/bsu_nucl-bd"/>
</dbReference>
<dbReference type="PDB" id="5BN4">
    <property type="method" value="X-ray"/>
    <property type="resolution" value="2.70 A"/>
    <property type="chains" value="B=1-416"/>
</dbReference>
<dbReference type="PDBsum" id="5BN3"/>
<name>Q74MS5_NANEQ</name>
<evidence type="ECO:0007829" key="12">
    <source>
        <dbReference type="PDB" id="5BN4"/>
    </source>
</evidence>
<dbReference type="NCBIfam" id="NF003235">
    <property type="entry name" value="PRK04196.1"/>
    <property type="match status" value="1"/>
</dbReference>
<dbReference type="InterPro" id="IPR055190">
    <property type="entry name" value="ATP-synt_VA_C"/>
</dbReference>
<dbReference type="Gene3D" id="3.40.50.12240">
    <property type="match status" value="1"/>
</dbReference>
<dbReference type="STRING" id="228908.NEQ263"/>
<dbReference type="KEGG" id="neq:NEQ263"/>
<protein>
    <submittedName>
        <fullName evidence="9">NEQ263</fullName>
    </submittedName>
</protein>
<evidence type="ECO:0000313" key="9">
    <source>
        <dbReference type="EMBL" id="AAR39116.1"/>
    </source>
</evidence>
<dbReference type="EvolutionaryTrace" id="Q74MS5"/>
<keyword evidence="4" id="KW-0406">Ion transport</keyword>
<dbReference type="GO" id="GO:1902600">
    <property type="term" value="P:proton transmembrane transport"/>
    <property type="evidence" value="ECO:0007669"/>
    <property type="project" value="UniProtKB-KW"/>
</dbReference>
<proteinExistence type="evidence at protein level"/>
<evidence type="ECO:0000256" key="3">
    <source>
        <dbReference type="ARBA" id="ARBA00022781"/>
    </source>
</evidence>
<dbReference type="BioCyc" id="NEQU228908:GJB6-282-MONOMER"/>
<dbReference type="PDB" id="5BN3">
    <property type="method" value="X-ray"/>
    <property type="resolution" value="2.00 A"/>
    <property type="chains" value="B=1-416"/>
</dbReference>
<dbReference type="GO" id="GO:0005524">
    <property type="term" value="F:ATP binding"/>
    <property type="evidence" value="ECO:0007669"/>
    <property type="project" value="InterPro"/>
</dbReference>
<reference evidence="11 12" key="2">
    <citation type="journal article" date="2015" name="J. Biol. Chem.">
        <title>Structural Basis for a Unique ATP Synthase Core Complex from Nanoarcheaum equitans.</title>
        <authorList>
            <person name="Mohanty S."/>
            <person name="Jobichen C."/>
            <person name="Chichili V.P.R."/>
            <person name="Velazquez-Campoy A."/>
            <person name="Low B.C."/>
            <person name="Hogue C.W.V."/>
            <person name="Sivaraman J."/>
        </authorList>
    </citation>
    <scope>X-RAY CRYSTALLOGRAPHY (2.00 ANGSTROMS) IN COMPLEX WITH ADP</scope>
</reference>
<reference evidence="9 10" key="1">
    <citation type="journal article" date="2003" name="Proc. Natl. Acad. Sci. U.S.A.">
        <title>The genome of Nanoarchaeum equitans: insights into early archaeal evolution and derived parasitism.</title>
        <authorList>
            <person name="Waters E."/>
            <person name="Hohn M.J."/>
            <person name="Ahel I."/>
            <person name="Graham D.E."/>
            <person name="Adams M.D."/>
            <person name="Barnstead M."/>
            <person name="Beeson K.Y."/>
            <person name="Bibbs L."/>
            <person name="Bolanos R."/>
            <person name="Keller M."/>
            <person name="Kretz K."/>
            <person name="Lin X."/>
            <person name="Mathur E."/>
            <person name="Ni J."/>
            <person name="Podar M."/>
            <person name="Richardson T."/>
            <person name="Sutton G.G."/>
            <person name="Simon M."/>
            <person name="Soll D."/>
            <person name="Stetter K.O."/>
            <person name="Short J.M."/>
            <person name="Noordewier M."/>
        </authorList>
    </citation>
    <scope>NUCLEOTIDE SEQUENCE [LARGE SCALE GENOMIC DNA]</scope>
    <source>
        <strain evidence="9 10">Kin4-M</strain>
    </source>
</reference>